<dbReference type="SUPFAM" id="SSF53335">
    <property type="entry name" value="S-adenosyl-L-methionine-dependent methyltransferases"/>
    <property type="match status" value="1"/>
</dbReference>
<dbReference type="CDD" id="cd02440">
    <property type="entry name" value="AdoMet_MTases"/>
    <property type="match status" value="1"/>
</dbReference>
<comment type="similarity">
    <text evidence="2">Belongs to the methyltransferase superfamily. L-isoaspartyl/D-aspartyl protein methyltransferase family.</text>
</comment>
<evidence type="ECO:0000256" key="4">
    <source>
        <dbReference type="ARBA" id="ARBA00013346"/>
    </source>
</evidence>
<dbReference type="EC" id="2.1.1.77" evidence="3 9"/>
<dbReference type="EMBL" id="MFLV01000010">
    <property type="protein sequence ID" value="OGG71726.1"/>
    <property type="molecule type" value="Genomic_DNA"/>
</dbReference>
<evidence type="ECO:0000256" key="9">
    <source>
        <dbReference type="NCBIfam" id="TIGR00080"/>
    </source>
</evidence>
<reference evidence="10 11" key="1">
    <citation type="journal article" date="2016" name="Nat. Commun.">
        <title>Thousands of microbial genomes shed light on interconnected biogeochemical processes in an aquifer system.</title>
        <authorList>
            <person name="Anantharaman K."/>
            <person name="Brown C.T."/>
            <person name="Hug L.A."/>
            <person name="Sharon I."/>
            <person name="Castelle C.J."/>
            <person name="Probst A.J."/>
            <person name="Thomas B.C."/>
            <person name="Singh A."/>
            <person name="Wilkins M.J."/>
            <person name="Karaoz U."/>
            <person name="Brodie E.L."/>
            <person name="Williams K.H."/>
            <person name="Hubbard S.S."/>
            <person name="Banfield J.F."/>
        </authorList>
    </citation>
    <scope>NUCLEOTIDE SEQUENCE [LARGE SCALE GENOMIC DNA]</scope>
</reference>
<evidence type="ECO:0000256" key="8">
    <source>
        <dbReference type="ARBA" id="ARBA00022691"/>
    </source>
</evidence>
<keyword evidence="5" id="KW-0963">Cytoplasm</keyword>
<dbReference type="AlphaFoldDB" id="A0A1F6EDK8"/>
<proteinExistence type="inferred from homology"/>
<dbReference type="InterPro" id="IPR000682">
    <property type="entry name" value="PCMT"/>
</dbReference>
<dbReference type="NCBIfam" id="TIGR00080">
    <property type="entry name" value="pimt"/>
    <property type="match status" value="1"/>
</dbReference>
<evidence type="ECO:0000256" key="2">
    <source>
        <dbReference type="ARBA" id="ARBA00005369"/>
    </source>
</evidence>
<dbReference type="Gene3D" id="3.40.50.150">
    <property type="entry name" value="Vaccinia Virus protein VP39"/>
    <property type="match status" value="1"/>
</dbReference>
<comment type="caution">
    <text evidence="10">The sequence shown here is derived from an EMBL/GenBank/DDBJ whole genome shotgun (WGS) entry which is preliminary data.</text>
</comment>
<dbReference type="Proteomes" id="UP000179115">
    <property type="component" value="Unassembled WGS sequence"/>
</dbReference>
<sequence length="207" mass="23048">MDRVQLLEHLQSNTRVLKTPRIREAFEKIDRADFILPEYRGEAYEDYPLPIGQGQTISQPTTVAFMLELLAPKRGQKILDVGCGSGWTSALLAEVVGEKGSVLGLERVPELVAFGQKNLGKYHFLQARIERAGEELGRASEAPFDRILVSAAAEKLPETLIEQLALEGVMVVPVRDAIVKITKNRNGTLETKRHEGFAFVPLIERKT</sequence>
<dbReference type="GO" id="GO:0030091">
    <property type="term" value="P:protein repair"/>
    <property type="evidence" value="ECO:0007669"/>
    <property type="project" value="UniProtKB-UniRule"/>
</dbReference>
<evidence type="ECO:0000256" key="7">
    <source>
        <dbReference type="ARBA" id="ARBA00022679"/>
    </source>
</evidence>
<dbReference type="PANTHER" id="PTHR11579:SF0">
    <property type="entry name" value="PROTEIN-L-ISOASPARTATE(D-ASPARTATE) O-METHYLTRANSFERASE"/>
    <property type="match status" value="1"/>
</dbReference>
<keyword evidence="8" id="KW-0949">S-adenosyl-L-methionine</keyword>
<keyword evidence="6 10" id="KW-0489">Methyltransferase</keyword>
<dbReference type="GO" id="GO:0004719">
    <property type="term" value="F:protein-L-isoaspartate (D-aspartate) O-methyltransferase activity"/>
    <property type="evidence" value="ECO:0007669"/>
    <property type="project" value="UniProtKB-UniRule"/>
</dbReference>
<dbReference type="STRING" id="1798508.A3A35_01865"/>
<dbReference type="InterPro" id="IPR029063">
    <property type="entry name" value="SAM-dependent_MTases_sf"/>
</dbReference>
<dbReference type="Pfam" id="PF01135">
    <property type="entry name" value="PCMT"/>
    <property type="match status" value="1"/>
</dbReference>
<evidence type="ECO:0000256" key="6">
    <source>
        <dbReference type="ARBA" id="ARBA00022603"/>
    </source>
</evidence>
<evidence type="ECO:0000313" key="11">
    <source>
        <dbReference type="Proteomes" id="UP000179115"/>
    </source>
</evidence>
<accession>A0A1F6EDK8</accession>
<evidence type="ECO:0000256" key="5">
    <source>
        <dbReference type="ARBA" id="ARBA00022490"/>
    </source>
</evidence>
<name>A0A1F6EDK8_9BACT</name>
<evidence type="ECO:0000256" key="3">
    <source>
        <dbReference type="ARBA" id="ARBA00011890"/>
    </source>
</evidence>
<comment type="subcellular location">
    <subcellularLocation>
        <location evidence="1">Cytoplasm</location>
    </subcellularLocation>
</comment>
<dbReference type="GO" id="GO:0005737">
    <property type="term" value="C:cytoplasm"/>
    <property type="evidence" value="ECO:0007669"/>
    <property type="project" value="UniProtKB-SubCell"/>
</dbReference>
<keyword evidence="7 10" id="KW-0808">Transferase</keyword>
<evidence type="ECO:0000313" key="10">
    <source>
        <dbReference type="EMBL" id="OGG71726.1"/>
    </source>
</evidence>
<protein>
    <recommendedName>
        <fullName evidence="4 9">Protein-L-isoaspartate O-methyltransferase</fullName>
        <ecNumber evidence="3 9">2.1.1.77</ecNumber>
    </recommendedName>
</protein>
<dbReference type="PANTHER" id="PTHR11579">
    <property type="entry name" value="PROTEIN-L-ISOASPARTATE O-METHYLTRANSFERASE"/>
    <property type="match status" value="1"/>
</dbReference>
<evidence type="ECO:0000256" key="1">
    <source>
        <dbReference type="ARBA" id="ARBA00004496"/>
    </source>
</evidence>
<dbReference type="GO" id="GO:0032259">
    <property type="term" value="P:methylation"/>
    <property type="evidence" value="ECO:0007669"/>
    <property type="project" value="UniProtKB-KW"/>
</dbReference>
<gene>
    <name evidence="10" type="ORF">A3A35_01865</name>
</gene>
<organism evidence="10 11">
    <name type="scientific">Candidatus Kaiserbacteria bacterium RIFCSPLOWO2_01_FULL_51_21</name>
    <dbReference type="NCBI Taxonomy" id="1798508"/>
    <lineage>
        <taxon>Bacteria</taxon>
        <taxon>Candidatus Kaiseribacteriota</taxon>
    </lineage>
</organism>